<dbReference type="GO" id="GO:0005524">
    <property type="term" value="F:ATP binding"/>
    <property type="evidence" value="ECO:0007669"/>
    <property type="project" value="UniProtKB-KW"/>
</dbReference>
<dbReference type="Gene3D" id="3.40.50.10420">
    <property type="entry name" value="NagB/RpiA/CoA transferase-like"/>
    <property type="match status" value="1"/>
</dbReference>
<keyword evidence="6" id="KW-0436">Ligase</keyword>
<evidence type="ECO:0000256" key="3">
    <source>
        <dbReference type="ARBA" id="ARBA00022840"/>
    </source>
</evidence>
<gene>
    <name evidence="6" type="ORF">DI569_09685</name>
</gene>
<comment type="similarity">
    <text evidence="1 5">Belongs to the 5-formyltetrahydrofolate cyclo-ligase family.</text>
</comment>
<comment type="catalytic activity">
    <reaction evidence="5">
        <text>(6S)-5-formyl-5,6,7,8-tetrahydrofolate + ATP = (6R)-5,10-methenyltetrahydrofolate + ADP + phosphate</text>
        <dbReference type="Rhea" id="RHEA:10488"/>
        <dbReference type="ChEBI" id="CHEBI:30616"/>
        <dbReference type="ChEBI" id="CHEBI:43474"/>
        <dbReference type="ChEBI" id="CHEBI:57455"/>
        <dbReference type="ChEBI" id="CHEBI:57457"/>
        <dbReference type="ChEBI" id="CHEBI:456216"/>
        <dbReference type="EC" id="6.3.3.2"/>
    </reaction>
</comment>
<protein>
    <recommendedName>
        <fullName evidence="5">5-formyltetrahydrofolate cyclo-ligase</fullName>
        <ecNumber evidence="5">6.3.3.2</ecNumber>
    </recommendedName>
</protein>
<evidence type="ECO:0000256" key="2">
    <source>
        <dbReference type="ARBA" id="ARBA00022741"/>
    </source>
</evidence>
<reference evidence="6 7" key="1">
    <citation type="submission" date="2017-08" db="EMBL/GenBank/DDBJ databases">
        <title>Infants hospitalized years apart are colonized by the same room-sourced microbial strains.</title>
        <authorList>
            <person name="Brooks B."/>
            <person name="Olm M.R."/>
            <person name="Firek B.A."/>
            <person name="Baker R."/>
            <person name="Thomas B.C."/>
            <person name="Morowitz M.J."/>
            <person name="Banfield J.F."/>
        </authorList>
    </citation>
    <scope>NUCLEOTIDE SEQUENCE [LARGE SCALE GENOMIC DNA]</scope>
    <source>
        <strain evidence="6">S2_005_003_R2_47</strain>
    </source>
</reference>
<dbReference type="EC" id="6.3.3.2" evidence="5"/>
<dbReference type="InterPro" id="IPR024185">
    <property type="entry name" value="FTHF_cligase-like_sf"/>
</dbReference>
<dbReference type="InterPro" id="IPR037171">
    <property type="entry name" value="NagB/RpiA_transferase-like"/>
</dbReference>
<dbReference type="GO" id="GO:0046872">
    <property type="term" value="F:metal ion binding"/>
    <property type="evidence" value="ECO:0007669"/>
    <property type="project" value="UniProtKB-KW"/>
</dbReference>
<dbReference type="GO" id="GO:0035999">
    <property type="term" value="P:tetrahydrofolate interconversion"/>
    <property type="evidence" value="ECO:0007669"/>
    <property type="project" value="TreeGrafter"/>
</dbReference>
<keyword evidence="5" id="KW-0460">Magnesium</keyword>
<evidence type="ECO:0000256" key="1">
    <source>
        <dbReference type="ARBA" id="ARBA00010638"/>
    </source>
</evidence>
<dbReference type="PANTHER" id="PTHR23407:SF1">
    <property type="entry name" value="5-FORMYLTETRAHYDROFOLATE CYCLO-LIGASE"/>
    <property type="match status" value="1"/>
</dbReference>
<dbReference type="InterPro" id="IPR002698">
    <property type="entry name" value="FTHF_cligase"/>
</dbReference>
<feature type="binding site" evidence="4">
    <location>
        <position position="60"/>
    </location>
    <ligand>
        <name>substrate</name>
    </ligand>
</feature>
<evidence type="ECO:0000256" key="4">
    <source>
        <dbReference type="PIRSR" id="PIRSR006806-1"/>
    </source>
</evidence>
<dbReference type="NCBIfam" id="TIGR02727">
    <property type="entry name" value="MTHFS_bact"/>
    <property type="match status" value="1"/>
</dbReference>
<feature type="binding site" evidence="4">
    <location>
        <begin position="12"/>
        <end position="16"/>
    </location>
    <ligand>
        <name>ATP</name>
        <dbReference type="ChEBI" id="CHEBI:30616"/>
    </ligand>
</feature>
<keyword evidence="3 4" id="KW-0067">ATP-binding</keyword>
<dbReference type="GO" id="GO:0009396">
    <property type="term" value="P:folic acid-containing compound biosynthetic process"/>
    <property type="evidence" value="ECO:0007669"/>
    <property type="project" value="TreeGrafter"/>
</dbReference>
<dbReference type="EMBL" id="QFPJ01000019">
    <property type="protein sequence ID" value="PZQ22047.1"/>
    <property type="molecule type" value="Genomic_DNA"/>
</dbReference>
<comment type="caution">
    <text evidence="6">The sequence shown here is derived from an EMBL/GenBank/DDBJ whole genome shotgun (WGS) entry which is preliminary data.</text>
</comment>
<dbReference type="GO" id="GO:0030272">
    <property type="term" value="F:5-formyltetrahydrofolate cyclo-ligase activity"/>
    <property type="evidence" value="ECO:0007669"/>
    <property type="project" value="UniProtKB-EC"/>
</dbReference>
<accession>A0A2W5MQC2</accession>
<organism evidence="6 7">
    <name type="scientific">Sphingopyxis macrogoltabida</name>
    <name type="common">Sphingomonas macrogoltabidus</name>
    <dbReference type="NCBI Taxonomy" id="33050"/>
    <lineage>
        <taxon>Bacteria</taxon>
        <taxon>Pseudomonadati</taxon>
        <taxon>Pseudomonadota</taxon>
        <taxon>Alphaproteobacteria</taxon>
        <taxon>Sphingomonadales</taxon>
        <taxon>Sphingomonadaceae</taxon>
        <taxon>Sphingopyxis</taxon>
    </lineage>
</organism>
<dbReference type="SUPFAM" id="SSF100950">
    <property type="entry name" value="NagB/RpiA/CoA transferase-like"/>
    <property type="match status" value="1"/>
</dbReference>
<keyword evidence="2 4" id="KW-0547">Nucleotide-binding</keyword>
<evidence type="ECO:0000313" key="7">
    <source>
        <dbReference type="Proteomes" id="UP000248597"/>
    </source>
</evidence>
<dbReference type="Pfam" id="PF01812">
    <property type="entry name" value="5-FTHF_cyc-lig"/>
    <property type="match status" value="1"/>
</dbReference>
<sequence>MPDLSGDTADRKRDLRARLRFRRRHFVDNLDAMARLAAFRALPEGLADRLARDSDVSAYIARAGEADILPALSIWLDRGRVAMPYHAERDAIMGFRRWHADDPLEQGPWRTAQPLRGAPAVVPDLIFCPLLGFDRAGRRLGQGGGHYDRYFAAHPDSLRIGVAWSIQEVDSIPTEATDIPLDAILTEQEWLITGDRM</sequence>
<keyword evidence="5" id="KW-0479">Metal-binding</keyword>
<comment type="cofactor">
    <cofactor evidence="5">
        <name>Mg(2+)</name>
        <dbReference type="ChEBI" id="CHEBI:18420"/>
    </cofactor>
</comment>
<dbReference type="PANTHER" id="PTHR23407">
    <property type="entry name" value="ATPASE INHIBITOR/5-FORMYLTETRAHYDROFOLATE CYCLO-LIGASE"/>
    <property type="match status" value="1"/>
</dbReference>
<evidence type="ECO:0000256" key="5">
    <source>
        <dbReference type="RuleBase" id="RU361279"/>
    </source>
</evidence>
<name>A0A2W5MQC2_SPHMC</name>
<feature type="binding site" evidence="4">
    <location>
        <position position="65"/>
    </location>
    <ligand>
        <name>substrate</name>
    </ligand>
</feature>
<dbReference type="PIRSF" id="PIRSF006806">
    <property type="entry name" value="FTHF_cligase"/>
    <property type="match status" value="1"/>
</dbReference>
<evidence type="ECO:0000313" key="6">
    <source>
        <dbReference type="EMBL" id="PZQ22047.1"/>
    </source>
</evidence>
<dbReference type="Proteomes" id="UP000248597">
    <property type="component" value="Unassembled WGS sequence"/>
</dbReference>
<feature type="binding site" evidence="4">
    <location>
        <begin position="139"/>
        <end position="147"/>
    </location>
    <ligand>
        <name>ATP</name>
        <dbReference type="ChEBI" id="CHEBI:30616"/>
    </ligand>
</feature>
<dbReference type="AlphaFoldDB" id="A0A2W5MQC2"/>
<proteinExistence type="inferred from homology"/>